<dbReference type="Proteomes" id="UP000517523">
    <property type="component" value="Unassembled WGS sequence"/>
</dbReference>
<comment type="caution">
    <text evidence="1">The sequence shown here is derived from an EMBL/GenBank/DDBJ whole genome shotgun (WGS) entry which is preliminary data.</text>
</comment>
<proteinExistence type="predicted"/>
<accession>A0A839TZ20</accession>
<dbReference type="AlphaFoldDB" id="A0A839TZ20"/>
<dbReference type="InterPro" id="IPR008861">
    <property type="entry name" value="GpX-like"/>
</dbReference>
<organism evidence="1 2">
    <name type="scientific">Paenibacillus rhizosphaerae</name>
    <dbReference type="NCBI Taxonomy" id="297318"/>
    <lineage>
        <taxon>Bacteria</taxon>
        <taxon>Bacillati</taxon>
        <taxon>Bacillota</taxon>
        <taxon>Bacilli</taxon>
        <taxon>Bacillales</taxon>
        <taxon>Paenibacillaceae</taxon>
        <taxon>Paenibacillus</taxon>
    </lineage>
</organism>
<dbReference type="EMBL" id="JACHXJ010000012">
    <property type="protein sequence ID" value="MBB3132125.1"/>
    <property type="molecule type" value="Genomic_DNA"/>
</dbReference>
<gene>
    <name evidence="1" type="ORF">FHS19_006852</name>
</gene>
<evidence type="ECO:0000313" key="1">
    <source>
        <dbReference type="EMBL" id="MBB3132125.1"/>
    </source>
</evidence>
<name>A0A839TZ20_9BACL</name>
<dbReference type="RefSeq" id="WP_183587688.1">
    <property type="nucleotide sequence ID" value="NZ_JACHXJ010000012.1"/>
</dbReference>
<protein>
    <submittedName>
        <fullName evidence="1">Phage tail protein X</fullName>
    </submittedName>
</protein>
<sequence>MSTYRTIQGDTWDGIAYKIAGTEEFMTPLMQANPDYAEIVIFPTGIILNIPDVVIQAADILPPWRREEDV</sequence>
<reference evidence="1 2" key="1">
    <citation type="submission" date="2020-08" db="EMBL/GenBank/DDBJ databases">
        <title>Genomic Encyclopedia of Type Strains, Phase III (KMG-III): the genomes of soil and plant-associated and newly described type strains.</title>
        <authorList>
            <person name="Whitman W."/>
        </authorList>
    </citation>
    <scope>NUCLEOTIDE SEQUENCE [LARGE SCALE GENOMIC DNA]</scope>
    <source>
        <strain evidence="1 2">CECT 5831</strain>
    </source>
</reference>
<dbReference type="Pfam" id="PF05489">
    <property type="entry name" value="Phage_tail_X"/>
    <property type="match status" value="1"/>
</dbReference>
<evidence type="ECO:0000313" key="2">
    <source>
        <dbReference type="Proteomes" id="UP000517523"/>
    </source>
</evidence>